<evidence type="ECO:0000313" key="15">
    <source>
        <dbReference type="Proteomes" id="UP000319619"/>
    </source>
</evidence>
<dbReference type="Gene3D" id="3.40.1780.10">
    <property type="entry name" value="QueA-like"/>
    <property type="match status" value="1"/>
</dbReference>
<comment type="subcellular location">
    <subcellularLocation>
        <location evidence="1 13">Cytoplasm</location>
    </subcellularLocation>
</comment>
<dbReference type="EMBL" id="NJBN01000001">
    <property type="protein sequence ID" value="TKJ42521.1"/>
    <property type="molecule type" value="Genomic_DNA"/>
</dbReference>
<comment type="function">
    <text evidence="13">Transfers and isomerizes the ribose moiety from AdoMet to the 7-aminomethyl group of 7-deazaguanine (preQ1-tRNA) to give epoxyqueuosine (oQ-tRNA).</text>
</comment>
<evidence type="ECO:0000256" key="2">
    <source>
        <dbReference type="ARBA" id="ARBA00004691"/>
    </source>
</evidence>
<dbReference type="InterPro" id="IPR042118">
    <property type="entry name" value="QueA_dom1"/>
</dbReference>
<dbReference type="InterPro" id="IPR003699">
    <property type="entry name" value="QueA"/>
</dbReference>
<dbReference type="Gene3D" id="2.40.10.240">
    <property type="entry name" value="QueA-like"/>
    <property type="match status" value="1"/>
</dbReference>
<dbReference type="AlphaFoldDB" id="A0A532V5P9"/>
<dbReference type="GO" id="GO:0051075">
    <property type="term" value="F:S-adenosylmethionine:tRNA ribosyltransferase-isomerase activity"/>
    <property type="evidence" value="ECO:0007669"/>
    <property type="project" value="UniProtKB-EC"/>
</dbReference>
<comment type="subunit">
    <text evidence="3 13">Monomer.</text>
</comment>
<evidence type="ECO:0000256" key="4">
    <source>
        <dbReference type="ARBA" id="ARBA00022490"/>
    </source>
</evidence>
<dbReference type="NCBIfam" id="TIGR00113">
    <property type="entry name" value="queA"/>
    <property type="match status" value="1"/>
</dbReference>
<keyword evidence="4 13" id="KW-0963">Cytoplasm</keyword>
<dbReference type="PANTHER" id="PTHR30307:SF0">
    <property type="entry name" value="S-ADENOSYLMETHIONINE:TRNA RIBOSYLTRANSFERASE-ISOMERASE"/>
    <property type="match status" value="1"/>
</dbReference>
<comment type="pathway">
    <text evidence="2 13">tRNA modification; tRNA-queuosine biosynthesis.</text>
</comment>
<evidence type="ECO:0000256" key="10">
    <source>
        <dbReference type="ARBA" id="ARBA00066503"/>
    </source>
</evidence>
<dbReference type="UniPathway" id="UPA00392"/>
<gene>
    <name evidence="13" type="primary">queA</name>
    <name evidence="14" type="ORF">CEE37_02205</name>
</gene>
<dbReference type="HAMAP" id="MF_00113">
    <property type="entry name" value="QueA"/>
    <property type="match status" value="1"/>
</dbReference>
<dbReference type="EC" id="2.4.99.17" evidence="10 13"/>
<dbReference type="Pfam" id="PF02547">
    <property type="entry name" value="Queuosine_synth"/>
    <property type="match status" value="1"/>
</dbReference>
<evidence type="ECO:0000256" key="5">
    <source>
        <dbReference type="ARBA" id="ARBA00022679"/>
    </source>
</evidence>
<protein>
    <recommendedName>
        <fullName evidence="11 13">S-adenosylmethionine:tRNA ribosyltransferase-isomerase</fullName>
        <ecNumber evidence="10 13">2.4.99.17</ecNumber>
    </recommendedName>
    <alternativeName>
        <fullName evidence="12 13">Queuosine biosynthesis protein QueA</fullName>
    </alternativeName>
</protein>
<dbReference type="InterPro" id="IPR042119">
    <property type="entry name" value="QueA_dom2"/>
</dbReference>
<dbReference type="GO" id="GO:0005737">
    <property type="term" value="C:cytoplasm"/>
    <property type="evidence" value="ECO:0007669"/>
    <property type="project" value="UniProtKB-SubCell"/>
</dbReference>
<keyword evidence="6 13" id="KW-0949">S-adenosyl-L-methionine</keyword>
<evidence type="ECO:0000256" key="7">
    <source>
        <dbReference type="ARBA" id="ARBA00022785"/>
    </source>
</evidence>
<evidence type="ECO:0000313" key="14">
    <source>
        <dbReference type="EMBL" id="TKJ42521.1"/>
    </source>
</evidence>
<dbReference type="Proteomes" id="UP000319619">
    <property type="component" value="Unassembled WGS sequence"/>
</dbReference>
<evidence type="ECO:0000256" key="6">
    <source>
        <dbReference type="ARBA" id="ARBA00022691"/>
    </source>
</evidence>
<evidence type="ECO:0000256" key="13">
    <source>
        <dbReference type="HAMAP-Rule" id="MF_00113"/>
    </source>
</evidence>
<dbReference type="InterPro" id="IPR036100">
    <property type="entry name" value="QueA_sf"/>
</dbReference>
<dbReference type="NCBIfam" id="NF001140">
    <property type="entry name" value="PRK00147.1"/>
    <property type="match status" value="1"/>
</dbReference>
<keyword evidence="14" id="KW-0413">Isomerase</keyword>
<comment type="similarity">
    <text evidence="9 13">Belongs to the QueA family.</text>
</comment>
<evidence type="ECO:0000256" key="11">
    <source>
        <dbReference type="ARBA" id="ARBA00069325"/>
    </source>
</evidence>
<dbReference type="FunFam" id="2.40.10.240:FF:000002">
    <property type="entry name" value="S-adenosylmethionine:tRNA ribosyltransferase-isomerase"/>
    <property type="match status" value="1"/>
</dbReference>
<evidence type="ECO:0000256" key="1">
    <source>
        <dbReference type="ARBA" id="ARBA00004496"/>
    </source>
</evidence>
<comment type="caution">
    <text evidence="14">The sequence shown here is derived from an EMBL/GenBank/DDBJ whole genome shotgun (WGS) entry which is preliminary data.</text>
</comment>
<evidence type="ECO:0000256" key="12">
    <source>
        <dbReference type="ARBA" id="ARBA00076160"/>
    </source>
</evidence>
<dbReference type="FunFam" id="3.40.1780.10:FF:000001">
    <property type="entry name" value="S-adenosylmethionine:tRNA ribosyltransferase-isomerase"/>
    <property type="match status" value="1"/>
</dbReference>
<comment type="catalytic activity">
    <reaction evidence="8 13">
        <text>7-aminomethyl-7-carbaguanosine(34) in tRNA + S-adenosyl-L-methionine = epoxyqueuosine(34) in tRNA + adenine + L-methionine + 2 H(+)</text>
        <dbReference type="Rhea" id="RHEA:32155"/>
        <dbReference type="Rhea" id="RHEA-COMP:10342"/>
        <dbReference type="Rhea" id="RHEA-COMP:18582"/>
        <dbReference type="ChEBI" id="CHEBI:15378"/>
        <dbReference type="ChEBI" id="CHEBI:16708"/>
        <dbReference type="ChEBI" id="CHEBI:57844"/>
        <dbReference type="ChEBI" id="CHEBI:59789"/>
        <dbReference type="ChEBI" id="CHEBI:82833"/>
        <dbReference type="ChEBI" id="CHEBI:194443"/>
        <dbReference type="EC" id="2.4.99.17"/>
    </reaction>
</comment>
<organism evidence="14 15">
    <name type="scientific">candidate division LCP-89 bacterium B3_LCP</name>
    <dbReference type="NCBI Taxonomy" id="2012998"/>
    <lineage>
        <taxon>Bacteria</taxon>
        <taxon>Pseudomonadati</taxon>
        <taxon>Bacteria division LCP-89</taxon>
    </lineage>
</organism>
<reference evidence="14 15" key="1">
    <citation type="submission" date="2017-06" db="EMBL/GenBank/DDBJ databases">
        <title>Novel microbial phyla capable of carbon fixation and sulfur reduction in deep-sea sediments.</title>
        <authorList>
            <person name="Huang J."/>
            <person name="Baker B."/>
            <person name="Wang Y."/>
        </authorList>
    </citation>
    <scope>NUCLEOTIDE SEQUENCE [LARGE SCALE GENOMIC DNA]</scope>
    <source>
        <strain evidence="14">B3_LCP</strain>
    </source>
</reference>
<accession>A0A532V5P9</accession>
<evidence type="ECO:0000256" key="8">
    <source>
        <dbReference type="ARBA" id="ARBA00052751"/>
    </source>
</evidence>
<dbReference type="PANTHER" id="PTHR30307">
    <property type="entry name" value="S-ADENOSYLMETHIONINE:TRNA RIBOSYLTRANSFERASE-ISOMERASE"/>
    <property type="match status" value="1"/>
</dbReference>
<keyword evidence="5 13" id="KW-0808">Transferase</keyword>
<name>A0A532V5P9_UNCL8</name>
<dbReference type="GO" id="GO:0008616">
    <property type="term" value="P:tRNA queuosine(34) biosynthetic process"/>
    <property type="evidence" value="ECO:0007669"/>
    <property type="project" value="UniProtKB-UniRule"/>
</dbReference>
<evidence type="ECO:0000256" key="3">
    <source>
        <dbReference type="ARBA" id="ARBA00011245"/>
    </source>
</evidence>
<dbReference type="SUPFAM" id="SSF111337">
    <property type="entry name" value="QueA-like"/>
    <property type="match status" value="1"/>
</dbReference>
<keyword evidence="7 13" id="KW-0671">Queuosine biosynthesis</keyword>
<sequence>MRLSDFKFKLSESLIAQTPLPVRDQSRLLVLHRENGRIEDRSFREIIEYLNPGDALIVNETKVFPARLHGQKDKTDAKIEVFLLRELNDSLWEVLVRPARKVRTGNTIWFADDIVCEVVDNTTSGGRVVRFICDKDFHDIVESVGVPPLPPYIKRKPTIQDRTRYQTVYARVSGAVAAPTAGLHFTDELLADISAKGVHIIPIILHIGLGTFRPVCVEDLSRHQMDSEYYEVPPNAAETINNVITNGNRILAVGTTTTRALETVANFSGDIRGENGWTDKFIYPPYKFRIVNGLVTNFHLPGSTLIMLVSAFADRDKIMKAYRHAVRKKYRFYSYGDAMLII</sequence>
<evidence type="ECO:0000256" key="9">
    <source>
        <dbReference type="ARBA" id="ARBA00061210"/>
    </source>
</evidence>
<proteinExistence type="inferred from homology"/>